<proteinExistence type="predicted"/>
<feature type="signal peptide" evidence="1">
    <location>
        <begin position="1"/>
        <end position="26"/>
    </location>
</feature>
<evidence type="ECO:0000313" key="2">
    <source>
        <dbReference type="EMBL" id="MRI82244.1"/>
    </source>
</evidence>
<comment type="caution">
    <text evidence="2">The sequence shown here is derived from an EMBL/GenBank/DDBJ whole genome shotgun (WGS) entry which is preliminary data.</text>
</comment>
<name>A0A844BMA7_9LACT</name>
<dbReference type="Proteomes" id="UP000469870">
    <property type="component" value="Unassembled WGS sequence"/>
</dbReference>
<keyword evidence="1" id="KW-0732">Signal</keyword>
<feature type="chain" id="PRO_5032746617" evidence="1">
    <location>
        <begin position="27"/>
        <end position="248"/>
    </location>
</feature>
<sequence length="248" mass="28000">MKHLRLRTLVSLLLLTILLPQASSVAAQRFSNLSTQNSSTIDYILDAVVSHDTVQNDDFMTLYPDFVSLTQNFIFHDIYLEEASGSTVEDALNFFETATEPTYNELEPGESYLSYLLFTEDNTNAAEILLYYIDDEMYYAGLTNLDLDLSAGIIDEELLIEWVSQEASIEEVAAAAPRVAGMSHVQYNGEFFQILMIPTSDVEGNLMIDFMVIYNGQVFDSYPVELNEALSAPQDYMINTFVSYFNPE</sequence>
<protein>
    <submittedName>
        <fullName evidence="2">Uncharacterized protein</fullName>
    </submittedName>
</protein>
<dbReference type="AlphaFoldDB" id="A0A844BMA7"/>
<evidence type="ECO:0000313" key="3">
    <source>
        <dbReference type="Proteomes" id="UP000469870"/>
    </source>
</evidence>
<evidence type="ECO:0000256" key="1">
    <source>
        <dbReference type="SAM" id="SignalP"/>
    </source>
</evidence>
<reference evidence="2 3" key="1">
    <citation type="submission" date="2019-11" db="EMBL/GenBank/DDBJ databases">
        <title>Characterisation of Fundicoccus ignavus gen. nov. sp. nov., a novel genus of the family Aerococcaceae isolated from bulk tank milk.</title>
        <authorList>
            <person name="Siebert A."/>
            <person name="Huptas C."/>
            <person name="Wenning M."/>
            <person name="Scherer S."/>
            <person name="Doll E.V."/>
        </authorList>
    </citation>
    <scope>NUCLEOTIDE SEQUENCE [LARGE SCALE GENOMIC DNA]</scope>
    <source>
        <strain evidence="2 3">DSM 109653</strain>
    </source>
</reference>
<gene>
    <name evidence="2" type="ORF">GIY11_09515</name>
</gene>
<dbReference type="RefSeq" id="WP_153862369.1">
    <property type="nucleotide sequence ID" value="NZ_WJQR01000009.1"/>
</dbReference>
<organism evidence="2 3">
    <name type="scientific">Fundicoccus ignavus</name>
    <dbReference type="NCBI Taxonomy" id="2664442"/>
    <lineage>
        <taxon>Bacteria</taxon>
        <taxon>Bacillati</taxon>
        <taxon>Bacillota</taxon>
        <taxon>Bacilli</taxon>
        <taxon>Lactobacillales</taxon>
        <taxon>Aerococcaceae</taxon>
        <taxon>Fundicoccus</taxon>
    </lineage>
</organism>
<dbReference type="EMBL" id="WJQR01000009">
    <property type="protein sequence ID" value="MRI82244.1"/>
    <property type="molecule type" value="Genomic_DNA"/>
</dbReference>
<accession>A0A844BMA7</accession>